<dbReference type="NCBIfam" id="TIGR00475">
    <property type="entry name" value="selB"/>
    <property type="match status" value="1"/>
</dbReference>
<dbReference type="InterPro" id="IPR004161">
    <property type="entry name" value="EFTu-like_2"/>
</dbReference>
<dbReference type="InterPro" id="IPR050055">
    <property type="entry name" value="EF-Tu_GTPase"/>
</dbReference>
<dbReference type="Pfam" id="PF00009">
    <property type="entry name" value="GTP_EFTU"/>
    <property type="match status" value="1"/>
</dbReference>
<evidence type="ECO:0000313" key="11">
    <source>
        <dbReference type="Proteomes" id="UP001064933"/>
    </source>
</evidence>
<keyword evidence="5" id="KW-0648">Protein biosynthesis</keyword>
<dbReference type="Pfam" id="PF21214">
    <property type="entry name" value="WHD_2nd_SelB_bact"/>
    <property type="match status" value="1"/>
</dbReference>
<dbReference type="CDD" id="cd03696">
    <property type="entry name" value="SelB_II"/>
    <property type="match status" value="1"/>
</dbReference>
<feature type="domain" description="Tr-type G" evidence="9">
    <location>
        <begin position="1"/>
        <end position="168"/>
    </location>
</feature>
<dbReference type="PROSITE" id="PS00301">
    <property type="entry name" value="G_TR_1"/>
    <property type="match status" value="1"/>
</dbReference>
<dbReference type="GO" id="GO:0003746">
    <property type="term" value="F:translation elongation factor activity"/>
    <property type="evidence" value="ECO:0007669"/>
    <property type="project" value="UniProtKB-KW"/>
</dbReference>
<dbReference type="InterPro" id="IPR057335">
    <property type="entry name" value="Beta-barrel_SelB"/>
</dbReference>
<dbReference type="SUPFAM" id="SSF50447">
    <property type="entry name" value="Translation proteins"/>
    <property type="match status" value="1"/>
</dbReference>
<dbReference type="PRINTS" id="PR00315">
    <property type="entry name" value="ELONGATNFCT"/>
</dbReference>
<dbReference type="Pfam" id="PF25461">
    <property type="entry name" value="Beta-barrel_SelB"/>
    <property type="match status" value="1"/>
</dbReference>
<dbReference type="Gene3D" id="3.40.50.300">
    <property type="entry name" value="P-loop containing nucleotide triphosphate hydrolases"/>
    <property type="match status" value="1"/>
</dbReference>
<keyword evidence="10" id="KW-0251">Elongation factor</keyword>
<comment type="subcellular location">
    <subcellularLocation>
        <location evidence="1">Cytoplasm</location>
    </subcellularLocation>
</comment>
<name>A0ABY6B3E5_9BURK</name>
<dbReference type="CDD" id="cd15491">
    <property type="entry name" value="selB_III"/>
    <property type="match status" value="1"/>
</dbReference>
<keyword evidence="11" id="KW-1185">Reference proteome</keyword>
<dbReference type="InterPro" id="IPR031157">
    <property type="entry name" value="G_TR_CS"/>
</dbReference>
<gene>
    <name evidence="10" type="primary">selB</name>
    <name evidence="10" type="ORF">N4261_08515</name>
</gene>
<evidence type="ECO:0000259" key="9">
    <source>
        <dbReference type="PROSITE" id="PS51722"/>
    </source>
</evidence>
<dbReference type="Gene3D" id="1.10.10.10">
    <property type="entry name" value="Winged helix-like DNA-binding domain superfamily/Winged helix DNA-binding domain"/>
    <property type="match status" value="3"/>
</dbReference>
<dbReference type="InterPro" id="IPR048931">
    <property type="entry name" value="WHD_2nd_SelB_bact"/>
</dbReference>
<evidence type="ECO:0000256" key="2">
    <source>
        <dbReference type="ARBA" id="ARBA00015953"/>
    </source>
</evidence>
<dbReference type="PROSITE" id="PS51722">
    <property type="entry name" value="G_TR_2"/>
    <property type="match status" value="1"/>
</dbReference>
<comment type="function">
    <text evidence="7">Translation factor necessary for the incorporation of selenocysteine into proteins. It probably replaces EF-Tu for the insertion of selenocysteine directed by the UGA codon. SelB binds GTP and GDP.</text>
</comment>
<dbReference type="Proteomes" id="UP001064933">
    <property type="component" value="Chromosome"/>
</dbReference>
<dbReference type="SUPFAM" id="SSF46785">
    <property type="entry name" value="Winged helix' DNA-binding domain"/>
    <property type="match status" value="3"/>
</dbReference>
<dbReference type="Pfam" id="PF09107">
    <property type="entry name" value="WHD_3rd_SelB"/>
    <property type="match status" value="1"/>
</dbReference>
<dbReference type="RefSeq" id="WP_261759724.1">
    <property type="nucleotide sequence ID" value="NZ_CP104562.2"/>
</dbReference>
<proteinExistence type="predicted"/>
<dbReference type="SUPFAM" id="SSF52540">
    <property type="entry name" value="P-loop containing nucleoside triphosphate hydrolases"/>
    <property type="match status" value="1"/>
</dbReference>
<dbReference type="InterPro" id="IPR027417">
    <property type="entry name" value="P-loop_NTPase"/>
</dbReference>
<evidence type="ECO:0000256" key="3">
    <source>
        <dbReference type="ARBA" id="ARBA00022490"/>
    </source>
</evidence>
<dbReference type="InterPro" id="IPR015191">
    <property type="entry name" value="SelB_WHD4"/>
</dbReference>
<dbReference type="PANTHER" id="PTHR43721">
    <property type="entry name" value="ELONGATION FACTOR TU-RELATED"/>
    <property type="match status" value="1"/>
</dbReference>
<evidence type="ECO:0000256" key="5">
    <source>
        <dbReference type="ARBA" id="ARBA00022917"/>
    </source>
</evidence>
<protein>
    <recommendedName>
        <fullName evidence="2">Selenocysteine-specific elongation factor</fullName>
    </recommendedName>
    <alternativeName>
        <fullName evidence="8">SelB translation factor</fullName>
    </alternativeName>
</protein>
<reference evidence="10" key="1">
    <citation type="submission" date="2022-10" db="EMBL/GenBank/DDBJ databases">
        <title>Characterization and whole genome sequencing of a new Roseateles species, isolated from fresh water.</title>
        <authorList>
            <person name="Guliayeva D.Y."/>
            <person name="Akhremchuk A.E."/>
            <person name="Sikolenko M.A."/>
            <person name="Valentovich L.N."/>
            <person name="Sidarenka A.V."/>
        </authorList>
    </citation>
    <scope>NUCLEOTIDE SEQUENCE</scope>
    <source>
        <strain evidence="10">BIM B-1768</strain>
    </source>
</reference>
<sequence length="691" mass="73557">MIIGTAGHIDHGKTTLVKALTGVDTDRLPEEKRRGISIALGYAYLDAGEGQRLGFVDVPGHERLVHTMLSGATGIDHALLLVAADDGVMPQTREHLALLSLLGIERGTVALTKCDRADAALRAARRAEIDELLAHTSLAGAPIFEVAATTGEGVVALRQHLLAQSRQMPARDVAGQGFRLAIDRVFSLSGVGTVCTGTAYAGEVRIGDELWLLPPAAGQVPQVARVRSLHAQNESVEHAQVGQRVAIGLAGLDKDEVARGQWLAAPEVAQWSDRIDVRLRLWSDEAKPLRSGTPVHVHLGAAEATGSVAILGGLDGQVLELVQPGAEALVQIVLHQPMCGWAGDRVVLRDASATRALAGGRVLDPQAPARYRRTPQRLAELIALSQPDPIERLRGLLAQAPAGVDLSRLAAAQGLARDARAPWWSAAVAPGPKEAKVAEAASDADAGDGLVGGSAEALSTGRIEGTADAAMASAWALGPMQAGVWEALALERLAQYHRDQPDELGPDLARWRRLSAPRLAEPLWRALVQRMAERGQVRLAGAAVHLPAHGVALSALDERLAQKVLPRLVESGFEGSWVRDLAGLAQESEALMRTTLARLAQRGELFQVVKDLYYAPAAIHALAQLARGAAQEDGDVRAALFRDRSGLGRKRAIQVLEFFDRVGLLRRVGDAHKLRADCQLFLDEGEPVKAA</sequence>
<dbReference type="InterPro" id="IPR009001">
    <property type="entry name" value="Transl_elong_EF1A/Init_IF2_C"/>
</dbReference>
<dbReference type="CDD" id="cd04171">
    <property type="entry name" value="SelB"/>
    <property type="match status" value="1"/>
</dbReference>
<dbReference type="Gene3D" id="2.40.30.10">
    <property type="entry name" value="Translation factors"/>
    <property type="match status" value="1"/>
</dbReference>
<keyword evidence="3" id="KW-0963">Cytoplasm</keyword>
<dbReference type="InterPro" id="IPR015190">
    <property type="entry name" value="Elong_fac_SelB-wing-hlx_typ-2"/>
</dbReference>
<dbReference type="SUPFAM" id="SSF50465">
    <property type="entry name" value="EF-Tu/eEF-1alpha/eIF2-gamma C-terminal domain"/>
    <property type="match status" value="1"/>
</dbReference>
<dbReference type="Pfam" id="PF03144">
    <property type="entry name" value="GTP_EFTU_D2"/>
    <property type="match status" value="1"/>
</dbReference>
<dbReference type="InterPro" id="IPR000795">
    <property type="entry name" value="T_Tr_GTP-bd_dom"/>
</dbReference>
<dbReference type="InterPro" id="IPR004535">
    <property type="entry name" value="Transl_elong_SelB"/>
</dbReference>
<dbReference type="InterPro" id="IPR009000">
    <property type="entry name" value="Transl_B-barrel_sf"/>
</dbReference>
<dbReference type="InterPro" id="IPR036390">
    <property type="entry name" value="WH_DNA-bd_sf"/>
</dbReference>
<keyword evidence="4" id="KW-0547">Nucleotide-binding</keyword>
<dbReference type="PANTHER" id="PTHR43721:SF22">
    <property type="entry name" value="ELONGATION FACTOR TU, MITOCHONDRIAL"/>
    <property type="match status" value="1"/>
</dbReference>
<accession>A0ABY6B3E5</accession>
<keyword evidence="6" id="KW-0342">GTP-binding</keyword>
<dbReference type="InterPro" id="IPR036388">
    <property type="entry name" value="WH-like_DNA-bd_sf"/>
</dbReference>
<evidence type="ECO:0000256" key="4">
    <source>
        <dbReference type="ARBA" id="ARBA00022741"/>
    </source>
</evidence>
<evidence type="ECO:0000256" key="6">
    <source>
        <dbReference type="ARBA" id="ARBA00023134"/>
    </source>
</evidence>
<evidence type="ECO:0000313" key="10">
    <source>
        <dbReference type="EMBL" id="UXH79906.1"/>
    </source>
</evidence>
<dbReference type="Pfam" id="PF09106">
    <property type="entry name" value="WHD_2nd_SelB"/>
    <property type="match status" value="1"/>
</dbReference>
<evidence type="ECO:0000256" key="1">
    <source>
        <dbReference type="ARBA" id="ARBA00004496"/>
    </source>
</evidence>
<evidence type="ECO:0000256" key="7">
    <source>
        <dbReference type="ARBA" id="ARBA00025526"/>
    </source>
</evidence>
<organism evidence="10 11">
    <name type="scientific">Roseateles amylovorans</name>
    <dbReference type="NCBI Taxonomy" id="2978473"/>
    <lineage>
        <taxon>Bacteria</taxon>
        <taxon>Pseudomonadati</taxon>
        <taxon>Pseudomonadota</taxon>
        <taxon>Betaproteobacteria</taxon>
        <taxon>Burkholderiales</taxon>
        <taxon>Sphaerotilaceae</taxon>
        <taxon>Roseateles</taxon>
    </lineage>
</organism>
<evidence type="ECO:0000256" key="8">
    <source>
        <dbReference type="ARBA" id="ARBA00031615"/>
    </source>
</evidence>
<dbReference type="EMBL" id="CP104562">
    <property type="protein sequence ID" value="UXH79906.1"/>
    <property type="molecule type" value="Genomic_DNA"/>
</dbReference>